<dbReference type="Pfam" id="PF00627">
    <property type="entry name" value="UBA"/>
    <property type="match status" value="1"/>
</dbReference>
<sequence length="301" mass="34477">MSGNTSPGIKNLPTHHYFDSTVSSYEMEWNTVHREAIPMLVEFSRMNQRSPAPRQKSVHFAPRAIDDEFNEFKIKPSNTRHKSNATALNITKDSGRKKIPSSSKSFKAGSFCYDLGATPIQAFNRRKFQDKPIDRQYQMESGSQNDSAIQNHQSKLVAASTQPQYHPRVPSPPMKREPPPTPRPMRLPTPDFEENCNNHLYFCDCLGCYEAGRPLRIVERERQEAPAYSKMENQYQAATAYIRNARPAESQQRQDLSVVSTEDFHASNLIQLGYPRNAAITALEACRYDFEKAVTFLRYDY</sequence>
<gene>
    <name evidence="3" type="ORF">BHYA_0046g00190</name>
</gene>
<evidence type="ECO:0000256" key="1">
    <source>
        <dbReference type="SAM" id="MobiDB-lite"/>
    </source>
</evidence>
<dbReference type="InterPro" id="IPR015940">
    <property type="entry name" value="UBA"/>
</dbReference>
<feature type="compositionally biased region" description="Pro residues" evidence="1">
    <location>
        <begin position="169"/>
        <end position="183"/>
    </location>
</feature>
<dbReference type="SUPFAM" id="SSF46934">
    <property type="entry name" value="UBA-like"/>
    <property type="match status" value="1"/>
</dbReference>
<feature type="region of interest" description="Disordered" evidence="1">
    <location>
        <begin position="137"/>
        <end position="183"/>
    </location>
</feature>
<proteinExistence type="predicted"/>
<evidence type="ECO:0000259" key="2">
    <source>
        <dbReference type="PROSITE" id="PS50030"/>
    </source>
</evidence>
<dbReference type="SMART" id="SM00165">
    <property type="entry name" value="UBA"/>
    <property type="match status" value="1"/>
</dbReference>
<dbReference type="PROSITE" id="PS50030">
    <property type="entry name" value="UBA"/>
    <property type="match status" value="1"/>
</dbReference>
<protein>
    <recommendedName>
        <fullName evidence="2">UBA domain-containing protein</fullName>
    </recommendedName>
</protein>
<dbReference type="InterPro" id="IPR009060">
    <property type="entry name" value="UBA-like_sf"/>
</dbReference>
<dbReference type="Proteomes" id="UP000297814">
    <property type="component" value="Unassembled WGS sequence"/>
</dbReference>
<evidence type="ECO:0000313" key="3">
    <source>
        <dbReference type="EMBL" id="TGO39865.1"/>
    </source>
</evidence>
<feature type="compositionally biased region" description="Polar residues" evidence="1">
    <location>
        <begin position="138"/>
        <end position="164"/>
    </location>
</feature>
<comment type="caution">
    <text evidence="3">The sequence shown here is derived from an EMBL/GenBank/DDBJ whole genome shotgun (WGS) entry which is preliminary data.</text>
</comment>
<reference evidence="3 4" key="1">
    <citation type="submission" date="2017-12" db="EMBL/GenBank/DDBJ databases">
        <title>Comparative genomics of Botrytis spp.</title>
        <authorList>
            <person name="Valero-Jimenez C.A."/>
            <person name="Tapia P."/>
            <person name="Veloso J."/>
            <person name="Silva-Moreno E."/>
            <person name="Staats M."/>
            <person name="Valdes J.H."/>
            <person name="Van Kan J.A.L."/>
        </authorList>
    </citation>
    <scope>NUCLEOTIDE SEQUENCE [LARGE SCALE GENOMIC DNA]</scope>
    <source>
        <strain evidence="3 4">Bh0001</strain>
    </source>
</reference>
<keyword evidence="4" id="KW-1185">Reference proteome</keyword>
<dbReference type="AlphaFoldDB" id="A0A4Z1GSW8"/>
<feature type="domain" description="UBA" evidence="2">
    <location>
        <begin position="259"/>
        <end position="300"/>
    </location>
</feature>
<name>A0A4Z1GSW8_9HELO</name>
<organism evidence="3 4">
    <name type="scientific">Botrytis hyacinthi</name>
    <dbReference type="NCBI Taxonomy" id="278943"/>
    <lineage>
        <taxon>Eukaryota</taxon>
        <taxon>Fungi</taxon>
        <taxon>Dikarya</taxon>
        <taxon>Ascomycota</taxon>
        <taxon>Pezizomycotina</taxon>
        <taxon>Leotiomycetes</taxon>
        <taxon>Helotiales</taxon>
        <taxon>Sclerotiniaceae</taxon>
        <taxon>Botrytis</taxon>
    </lineage>
</organism>
<dbReference type="Gene3D" id="1.10.8.10">
    <property type="entry name" value="DNA helicase RuvA subunit, C-terminal domain"/>
    <property type="match status" value="1"/>
</dbReference>
<accession>A0A4Z1GSW8</accession>
<evidence type="ECO:0000313" key="4">
    <source>
        <dbReference type="Proteomes" id="UP000297814"/>
    </source>
</evidence>
<dbReference type="EMBL" id="PQXK01000046">
    <property type="protein sequence ID" value="TGO39865.1"/>
    <property type="molecule type" value="Genomic_DNA"/>
</dbReference>